<name>A0A4V1J273_9FUNG</name>
<protein>
    <recommendedName>
        <fullName evidence="3">CUE domain-containing protein</fullName>
    </recommendedName>
</protein>
<dbReference type="SUPFAM" id="SSF46934">
    <property type="entry name" value="UBA-like"/>
    <property type="match status" value="1"/>
</dbReference>
<dbReference type="InterPro" id="IPR003892">
    <property type="entry name" value="CUE"/>
</dbReference>
<dbReference type="PROSITE" id="PS51140">
    <property type="entry name" value="CUE"/>
    <property type="match status" value="1"/>
</dbReference>
<dbReference type="Pfam" id="PF02845">
    <property type="entry name" value="CUE"/>
    <property type="match status" value="1"/>
</dbReference>
<gene>
    <name evidence="4" type="ORF">SYNPS1DRAFT_26783</name>
</gene>
<evidence type="ECO:0000259" key="3">
    <source>
        <dbReference type="PROSITE" id="PS51140"/>
    </source>
</evidence>
<feature type="region of interest" description="Disordered" evidence="1">
    <location>
        <begin position="729"/>
        <end position="778"/>
    </location>
</feature>
<feature type="chain" id="PRO_5020481728" description="CUE domain-containing protein" evidence="2">
    <location>
        <begin position="19"/>
        <end position="904"/>
    </location>
</feature>
<evidence type="ECO:0000313" key="5">
    <source>
        <dbReference type="Proteomes" id="UP000278143"/>
    </source>
</evidence>
<dbReference type="SMART" id="SM00546">
    <property type="entry name" value="CUE"/>
    <property type="match status" value="1"/>
</dbReference>
<feature type="compositionally biased region" description="Polar residues" evidence="1">
    <location>
        <begin position="847"/>
        <end position="862"/>
    </location>
</feature>
<dbReference type="OrthoDB" id="5577209at2759"/>
<dbReference type="CDD" id="cd14364">
    <property type="entry name" value="CUE_ASCC2"/>
    <property type="match status" value="1"/>
</dbReference>
<reference evidence="5" key="1">
    <citation type="journal article" date="2018" name="Nat. Microbiol.">
        <title>Leveraging single-cell genomics to expand the fungal tree of life.</title>
        <authorList>
            <person name="Ahrendt S.R."/>
            <person name="Quandt C.A."/>
            <person name="Ciobanu D."/>
            <person name="Clum A."/>
            <person name="Salamov A."/>
            <person name="Andreopoulos B."/>
            <person name="Cheng J.F."/>
            <person name="Woyke T."/>
            <person name="Pelin A."/>
            <person name="Henrissat B."/>
            <person name="Reynolds N.K."/>
            <person name="Benny G.L."/>
            <person name="Smith M.E."/>
            <person name="James T.Y."/>
            <person name="Grigoriev I.V."/>
        </authorList>
    </citation>
    <scope>NUCLEOTIDE SEQUENCE [LARGE SCALE GENOMIC DNA]</scope>
    <source>
        <strain evidence="5">Benny S71-1</strain>
    </source>
</reference>
<sequence>MACMLLLLWLLLLLLRHAVTVAVVRVFAPVYCHATKHTPDTHTRSTTITAATAAAAIAVMTPSSQSSSLSSSSLAACPPFLSAKLWLSLERDQRLKACQCWQWHCKSLLNAPADLFWSLVLETPAVIRFLRTFIASFRFVLAEQEKEDMEERESMKRINSILLRVGHQVLLVLSRLTEPTEAADQQCAPHTAMDYLMQVGLFDAPGIFDMAATYGFSNTSMVLDLLNGVILLVPNFVDQFERLLEEIMEVFRRPTITSAFARHAADDPASSASKGKGIATATITTTIADNDNNDDGDGDGNQEDIDWLALLDLITAFDAFTNVMATGCFPLQIRCYSRWHGWLLIMDGLYSRMTKVSPVTRRCKYALLIIVWKLLEYRYFSNFHADDSDSGNVVTTPSYEGEICLQEGEQLARAATQCCDLLLALLDSANEATADCPLEACRFLETTPLLVDLEIEFSLSRRITRIRSSFEQCHEDRIDYVLLSLQHFREAFSTTRSLHELFARMAMSGKQPRSQMASANTNSKSINNYANASKTYYRHQHHGVDSASNSARDKLSVAIEQIQAILPELGQGFIVACLKCYQGNVEHVIAHLLEDDLSPELRAMDRQAPRAAMTAEEEEDELACIYGAAVEYSDGASEAPSASANASDNEDDDARPSSESLLATRRNIYDNDEFDLFARQSLDRERVYQGKKSMSSEFSGTAPLNETYKSRIIERAMASDEDEYDDTYDGLYEAGGEHASSGTFEDVDGSGQQQQPLSSAMATTSGKSSTAMRTADPTLVHEPTLIKLYISDPGLFNRSAASRKSAERARLRDTTGLSNEQIEGWASQLARDPKRYRDITAETEWTGQQTLLASTTPTVNARQQPPQQPSKRSHALKDRHKAQRANHSRKRGHARKMRDTLPQQ</sequence>
<evidence type="ECO:0000256" key="2">
    <source>
        <dbReference type="SAM" id="SignalP"/>
    </source>
</evidence>
<feature type="signal peptide" evidence="2">
    <location>
        <begin position="1"/>
        <end position="18"/>
    </location>
</feature>
<dbReference type="PANTHER" id="PTHR21494:SF0">
    <property type="entry name" value="ACTIVATING SIGNAL COINTEGRATOR 1 COMPLEX SUBUNIT 2"/>
    <property type="match status" value="1"/>
</dbReference>
<dbReference type="Gene3D" id="1.10.8.10">
    <property type="entry name" value="DNA helicase RuvA subunit, C-terminal domain"/>
    <property type="match status" value="1"/>
</dbReference>
<accession>A0A4V1J273</accession>
<evidence type="ECO:0000256" key="1">
    <source>
        <dbReference type="SAM" id="MobiDB-lite"/>
    </source>
</evidence>
<organism evidence="4 5">
    <name type="scientific">Syncephalis pseudoplumigaleata</name>
    <dbReference type="NCBI Taxonomy" id="1712513"/>
    <lineage>
        <taxon>Eukaryota</taxon>
        <taxon>Fungi</taxon>
        <taxon>Fungi incertae sedis</taxon>
        <taxon>Zoopagomycota</taxon>
        <taxon>Zoopagomycotina</taxon>
        <taxon>Zoopagomycetes</taxon>
        <taxon>Zoopagales</taxon>
        <taxon>Piptocephalidaceae</taxon>
        <taxon>Syncephalis</taxon>
    </lineage>
</organism>
<dbReference type="InterPro" id="IPR052586">
    <property type="entry name" value="ASCC2"/>
</dbReference>
<feature type="compositionally biased region" description="Basic residues" evidence="1">
    <location>
        <begin position="871"/>
        <end position="896"/>
    </location>
</feature>
<dbReference type="InterPro" id="IPR009060">
    <property type="entry name" value="UBA-like_sf"/>
</dbReference>
<proteinExistence type="predicted"/>
<dbReference type="Proteomes" id="UP000278143">
    <property type="component" value="Unassembled WGS sequence"/>
</dbReference>
<evidence type="ECO:0000313" key="4">
    <source>
        <dbReference type="EMBL" id="RKP27559.1"/>
    </source>
</evidence>
<keyword evidence="2" id="KW-0732">Signal</keyword>
<keyword evidence="5" id="KW-1185">Reference proteome</keyword>
<feature type="region of interest" description="Disordered" evidence="1">
    <location>
        <begin position="847"/>
        <end position="904"/>
    </location>
</feature>
<feature type="domain" description="CUE" evidence="3">
    <location>
        <begin position="554"/>
        <end position="597"/>
    </location>
</feature>
<feature type="compositionally biased region" description="Polar residues" evidence="1">
    <location>
        <begin position="750"/>
        <end position="772"/>
    </location>
</feature>
<feature type="compositionally biased region" description="Low complexity" evidence="1">
    <location>
        <begin position="636"/>
        <end position="647"/>
    </location>
</feature>
<dbReference type="AlphaFoldDB" id="A0A4V1J273"/>
<dbReference type="PANTHER" id="PTHR21494">
    <property type="entry name" value="ACTIVATING SIGNAL COINTEGRATOR 1 COMPLEX SUBUNIT 2 ASC-1 COMPLEX SUBUNIT P100"/>
    <property type="match status" value="1"/>
</dbReference>
<dbReference type="EMBL" id="KZ989186">
    <property type="protein sequence ID" value="RKP27559.1"/>
    <property type="molecule type" value="Genomic_DNA"/>
</dbReference>
<dbReference type="InterPro" id="IPR041800">
    <property type="entry name" value="ASCC2_CUE"/>
</dbReference>
<feature type="region of interest" description="Disordered" evidence="1">
    <location>
        <begin position="636"/>
        <end position="657"/>
    </location>
</feature>
<dbReference type="GO" id="GO:0043130">
    <property type="term" value="F:ubiquitin binding"/>
    <property type="evidence" value="ECO:0007669"/>
    <property type="project" value="InterPro"/>
</dbReference>